<reference evidence="2" key="1">
    <citation type="submission" date="2025-08" db="UniProtKB">
        <authorList>
            <consortium name="RefSeq"/>
        </authorList>
    </citation>
    <scope>IDENTIFICATION</scope>
</reference>
<dbReference type="Proteomes" id="UP001652625">
    <property type="component" value="Chromosome 15"/>
</dbReference>
<dbReference type="GeneID" id="100197827"/>
<protein>
    <submittedName>
        <fullName evidence="2">Uncharacterized protein LOC100197827 isoform X2</fullName>
    </submittedName>
</protein>
<accession>A0ABM4DK39</accession>
<dbReference type="RefSeq" id="XP_065674875.1">
    <property type="nucleotide sequence ID" value="XM_065818803.1"/>
</dbReference>
<evidence type="ECO:0000313" key="2">
    <source>
        <dbReference type="RefSeq" id="XP_065674875.1"/>
    </source>
</evidence>
<organism evidence="1 2">
    <name type="scientific">Hydra vulgaris</name>
    <name type="common">Hydra</name>
    <name type="synonym">Hydra attenuata</name>
    <dbReference type="NCBI Taxonomy" id="6087"/>
    <lineage>
        <taxon>Eukaryota</taxon>
        <taxon>Metazoa</taxon>
        <taxon>Cnidaria</taxon>
        <taxon>Hydrozoa</taxon>
        <taxon>Hydroidolina</taxon>
        <taxon>Anthoathecata</taxon>
        <taxon>Aplanulata</taxon>
        <taxon>Hydridae</taxon>
        <taxon>Hydra</taxon>
    </lineage>
</organism>
<name>A0ABM4DK39_HYDVU</name>
<proteinExistence type="predicted"/>
<sequence length="164" mass="19370">MGSDILYYYFCWDDPIQILKILNTFNNIDVFYKNGVFFEYALSNNYVEIFEALVAYFENKQFSIKNEVYDEKKEDLSEILEDFAREMELTCEMKKALSQYIDFDDSSTDSREHDFDNDSDNGFSSAFPLDNEQDNSSTSKYFELTPGNNSLYRDCNKVENWLCI</sequence>
<keyword evidence="1" id="KW-1185">Reference proteome</keyword>
<evidence type="ECO:0000313" key="1">
    <source>
        <dbReference type="Proteomes" id="UP001652625"/>
    </source>
</evidence>
<gene>
    <name evidence="2" type="primary">LOC100197827</name>
</gene>